<comment type="subcellular location">
    <subcellularLocation>
        <location evidence="1">Periplasm</location>
    </subcellularLocation>
</comment>
<gene>
    <name evidence="6" type="ORF">SAMN04244559_00645</name>
</gene>
<organism evidence="6 7">
    <name type="scientific">Magnetospirillum fulvum</name>
    <name type="common">Rhodospirillum fulvum</name>
    <dbReference type="NCBI Taxonomy" id="1082"/>
    <lineage>
        <taxon>Bacteria</taxon>
        <taxon>Pseudomonadati</taxon>
        <taxon>Pseudomonadota</taxon>
        <taxon>Alphaproteobacteria</taxon>
        <taxon>Rhodospirillales</taxon>
        <taxon>Rhodospirillaceae</taxon>
        <taxon>Magnetospirillum</taxon>
    </lineage>
</organism>
<dbReference type="GO" id="GO:0019808">
    <property type="term" value="F:polyamine binding"/>
    <property type="evidence" value="ECO:0007669"/>
    <property type="project" value="InterPro"/>
</dbReference>
<dbReference type="InterPro" id="IPR006059">
    <property type="entry name" value="SBP"/>
</dbReference>
<protein>
    <submittedName>
        <fullName evidence="6">Spermidine/putrescine transport system substrate-binding protein</fullName>
    </submittedName>
</protein>
<dbReference type="Pfam" id="PF13416">
    <property type="entry name" value="SBP_bac_8"/>
    <property type="match status" value="1"/>
</dbReference>
<keyword evidence="4" id="KW-0574">Periplasm</keyword>
<feature type="chain" id="PRO_5010194492" evidence="5">
    <location>
        <begin position="29"/>
        <end position="349"/>
    </location>
</feature>
<feature type="signal peptide" evidence="5">
    <location>
        <begin position="1"/>
        <end position="28"/>
    </location>
</feature>
<accession>A0A1H6H213</accession>
<name>A0A1H6H213_MAGFU</name>
<dbReference type="AlphaFoldDB" id="A0A1H6H213"/>
<keyword evidence="3 5" id="KW-0732">Signal</keyword>
<dbReference type="GO" id="GO:0015846">
    <property type="term" value="P:polyamine transport"/>
    <property type="evidence" value="ECO:0007669"/>
    <property type="project" value="InterPro"/>
</dbReference>
<evidence type="ECO:0000256" key="1">
    <source>
        <dbReference type="ARBA" id="ARBA00004418"/>
    </source>
</evidence>
<dbReference type="OrthoDB" id="9769319at2"/>
<dbReference type="EMBL" id="FNWO01000002">
    <property type="protein sequence ID" value="SEH28073.1"/>
    <property type="molecule type" value="Genomic_DNA"/>
</dbReference>
<evidence type="ECO:0000256" key="3">
    <source>
        <dbReference type="ARBA" id="ARBA00022729"/>
    </source>
</evidence>
<dbReference type="InterPro" id="IPR006311">
    <property type="entry name" value="TAT_signal"/>
</dbReference>
<evidence type="ECO:0000313" key="7">
    <source>
        <dbReference type="Proteomes" id="UP000182983"/>
    </source>
</evidence>
<dbReference type="PANTHER" id="PTHR30222">
    <property type="entry name" value="SPERMIDINE/PUTRESCINE-BINDING PERIPLASMIC PROTEIN"/>
    <property type="match status" value="1"/>
</dbReference>
<dbReference type="PANTHER" id="PTHR30222:SF12">
    <property type="entry name" value="NORSPERMIDINE SENSOR"/>
    <property type="match status" value="1"/>
</dbReference>
<dbReference type="InterPro" id="IPR001188">
    <property type="entry name" value="Sperm_putr-bd"/>
</dbReference>
<dbReference type="Gene3D" id="3.40.190.10">
    <property type="entry name" value="Periplasmic binding protein-like II"/>
    <property type="match status" value="2"/>
</dbReference>
<evidence type="ECO:0000256" key="2">
    <source>
        <dbReference type="ARBA" id="ARBA00022448"/>
    </source>
</evidence>
<sequence>MTRPRRPALAALLVLLAALLLSAHPAQATSELFVLARSATLSPDLLHRFERETGIAVRLTEVGDHAEMIRRLDGNASGFDIAFPPDHQIAGLIERGGLERIWADRLPGFWNIEDPWRSRSFDPRNEYTIPHQWGTISFAVDTSVHKGDIDSLSLLFSPPPDLDRRIGLLDDSAMLRLALIQAGEPRCTTDPARLDRAVALLVPLLARSRLIPVDQVATALRTETLALVVTTSGDAMRARIARPSLAFAYPREGNLVWTDVVAVPRHPPNRANALKFVAFMLRPENAALGTNHNGFATMIRGAEAHLNPEVLSAPELVAPWPAKVGFLVSCSPDIHRRHDELWSRIRQPE</sequence>
<keyword evidence="2" id="KW-0813">Transport</keyword>
<evidence type="ECO:0000313" key="6">
    <source>
        <dbReference type="EMBL" id="SEH28073.1"/>
    </source>
</evidence>
<dbReference type="SUPFAM" id="SSF53850">
    <property type="entry name" value="Periplasmic binding protein-like II"/>
    <property type="match status" value="1"/>
</dbReference>
<dbReference type="PRINTS" id="PR00909">
    <property type="entry name" value="SPERMDNBNDNG"/>
</dbReference>
<dbReference type="Proteomes" id="UP000182983">
    <property type="component" value="Unassembled WGS sequence"/>
</dbReference>
<proteinExistence type="predicted"/>
<dbReference type="PROSITE" id="PS51318">
    <property type="entry name" value="TAT"/>
    <property type="match status" value="1"/>
</dbReference>
<dbReference type="RefSeq" id="WP_074765485.1">
    <property type="nucleotide sequence ID" value="NZ_FNWO01000002.1"/>
</dbReference>
<reference evidence="7" key="1">
    <citation type="submission" date="2016-10" db="EMBL/GenBank/DDBJ databases">
        <authorList>
            <person name="Varghese N."/>
            <person name="Submissions S."/>
        </authorList>
    </citation>
    <scope>NUCLEOTIDE SEQUENCE [LARGE SCALE GENOMIC DNA]</scope>
    <source>
        <strain evidence="7">DSM 13234</strain>
    </source>
</reference>
<evidence type="ECO:0000256" key="4">
    <source>
        <dbReference type="ARBA" id="ARBA00022764"/>
    </source>
</evidence>
<dbReference type="GO" id="GO:0042597">
    <property type="term" value="C:periplasmic space"/>
    <property type="evidence" value="ECO:0007669"/>
    <property type="project" value="UniProtKB-SubCell"/>
</dbReference>
<evidence type="ECO:0000256" key="5">
    <source>
        <dbReference type="SAM" id="SignalP"/>
    </source>
</evidence>
<keyword evidence="7" id="KW-1185">Reference proteome</keyword>